<organism evidence="4 5">
    <name type="scientific">Candidatus Curtissbacteria bacterium RIFCSPHIGHO2_02_FULL_42_15</name>
    <dbReference type="NCBI Taxonomy" id="1797716"/>
    <lineage>
        <taxon>Bacteria</taxon>
        <taxon>Candidatus Curtissiibacteriota</taxon>
    </lineage>
</organism>
<dbReference type="Proteomes" id="UP000177124">
    <property type="component" value="Unassembled WGS sequence"/>
</dbReference>
<dbReference type="Pfam" id="PF10648">
    <property type="entry name" value="Gmad2"/>
    <property type="match status" value="1"/>
</dbReference>
<comment type="caution">
    <text evidence="4">The sequence shown here is derived from an EMBL/GenBank/DDBJ whole genome shotgun (WGS) entry which is preliminary data.</text>
</comment>
<dbReference type="STRING" id="1797716.A3D07_03205"/>
<evidence type="ECO:0000256" key="1">
    <source>
        <dbReference type="SAM" id="MobiDB-lite"/>
    </source>
</evidence>
<evidence type="ECO:0000313" key="5">
    <source>
        <dbReference type="Proteomes" id="UP000177124"/>
    </source>
</evidence>
<sequence length="165" mass="17409">MRNNLIVALVIIIIVAVGSAGIYWAWQKQKVQTQPTPSPTPSPISNFPSTDSKANGAVPSLQPQAGTDTASVNLGIEIITPNDKAKVSSPVKVKGLANVPEELVAVEIKDANGNVLESSQASACFDSQPCLFEASVVFSTYTQDSGTIEVHSPESGYSDSVQIFF</sequence>
<feature type="domain" description="Bacterial spore germination immunoglobulin-like" evidence="3">
    <location>
        <begin position="76"/>
        <end position="154"/>
    </location>
</feature>
<name>A0A1F5GD25_9BACT</name>
<proteinExistence type="predicted"/>
<keyword evidence="2" id="KW-1133">Transmembrane helix</keyword>
<reference evidence="4 5" key="1">
    <citation type="journal article" date="2016" name="Nat. Commun.">
        <title>Thousands of microbial genomes shed light on interconnected biogeochemical processes in an aquifer system.</title>
        <authorList>
            <person name="Anantharaman K."/>
            <person name="Brown C.T."/>
            <person name="Hug L.A."/>
            <person name="Sharon I."/>
            <person name="Castelle C.J."/>
            <person name="Probst A.J."/>
            <person name="Thomas B.C."/>
            <person name="Singh A."/>
            <person name="Wilkins M.J."/>
            <person name="Karaoz U."/>
            <person name="Brodie E.L."/>
            <person name="Williams K.H."/>
            <person name="Hubbard S.S."/>
            <person name="Banfield J.F."/>
        </authorList>
    </citation>
    <scope>NUCLEOTIDE SEQUENCE [LARGE SCALE GENOMIC DNA]</scope>
</reference>
<dbReference type="InterPro" id="IPR018911">
    <property type="entry name" value="Gmad2_Ig-like_dom"/>
</dbReference>
<keyword evidence="2" id="KW-0472">Membrane</keyword>
<evidence type="ECO:0000313" key="4">
    <source>
        <dbReference type="EMBL" id="OGD89769.1"/>
    </source>
</evidence>
<feature type="region of interest" description="Disordered" evidence="1">
    <location>
        <begin position="32"/>
        <end position="68"/>
    </location>
</feature>
<dbReference type="AlphaFoldDB" id="A0A1F5GD25"/>
<dbReference type="EMBL" id="MFBF01000065">
    <property type="protein sequence ID" value="OGD89769.1"/>
    <property type="molecule type" value="Genomic_DNA"/>
</dbReference>
<evidence type="ECO:0000256" key="2">
    <source>
        <dbReference type="SAM" id="Phobius"/>
    </source>
</evidence>
<gene>
    <name evidence="4" type="ORF">A3D07_03205</name>
</gene>
<keyword evidence="2" id="KW-0812">Transmembrane</keyword>
<protein>
    <recommendedName>
        <fullName evidence="3">Bacterial spore germination immunoglobulin-like domain-containing protein</fullName>
    </recommendedName>
</protein>
<accession>A0A1F5GD25</accession>
<evidence type="ECO:0000259" key="3">
    <source>
        <dbReference type="Pfam" id="PF10648"/>
    </source>
</evidence>
<feature type="transmembrane region" description="Helical" evidence="2">
    <location>
        <begin position="6"/>
        <end position="26"/>
    </location>
</feature>